<name>A0A2S9VAT4_9ALTE</name>
<evidence type="ECO:0000259" key="9">
    <source>
        <dbReference type="Pfam" id="PF13193"/>
    </source>
</evidence>
<dbReference type="EC" id="6.2.1.3" evidence="5"/>
<dbReference type="PANTHER" id="PTHR43767:SF8">
    <property type="entry name" value="LONG-CHAIN-FATTY-ACID--COA LIGASE"/>
    <property type="match status" value="1"/>
</dbReference>
<dbReference type="InterPro" id="IPR020845">
    <property type="entry name" value="AMP-binding_CS"/>
</dbReference>
<keyword evidence="11" id="KW-1185">Reference proteome</keyword>
<evidence type="ECO:0000256" key="6">
    <source>
        <dbReference type="ARBA" id="ARBA00039545"/>
    </source>
</evidence>
<gene>
    <name evidence="10" type="ORF">C6Y40_10695</name>
</gene>
<dbReference type="RefSeq" id="WP_105934578.1">
    <property type="nucleotide sequence ID" value="NZ_PVNP01000104.1"/>
</dbReference>
<evidence type="ECO:0000313" key="10">
    <source>
        <dbReference type="EMBL" id="PRO73577.1"/>
    </source>
</evidence>
<feature type="domain" description="AMP-binding enzyme C-terminal" evidence="9">
    <location>
        <begin position="432"/>
        <end position="505"/>
    </location>
</feature>
<organism evidence="10 11">
    <name type="scientific">Alteromonas alba</name>
    <dbReference type="NCBI Taxonomy" id="2079529"/>
    <lineage>
        <taxon>Bacteria</taxon>
        <taxon>Pseudomonadati</taxon>
        <taxon>Pseudomonadota</taxon>
        <taxon>Gammaproteobacteria</taxon>
        <taxon>Alteromonadales</taxon>
        <taxon>Alteromonadaceae</taxon>
        <taxon>Alteromonas/Salinimonas group</taxon>
        <taxon>Alteromonas</taxon>
    </lineage>
</organism>
<evidence type="ECO:0000256" key="5">
    <source>
        <dbReference type="ARBA" id="ARBA00026121"/>
    </source>
</evidence>
<dbReference type="InterPro" id="IPR042099">
    <property type="entry name" value="ANL_N_sf"/>
</dbReference>
<dbReference type="Pfam" id="PF13193">
    <property type="entry name" value="AMP-binding_C"/>
    <property type="match status" value="1"/>
</dbReference>
<reference evidence="11" key="1">
    <citation type="journal article" date="2020" name="Int. J. Syst. Evol. Microbiol.">
        <title>Alteromonas alba sp. nov., a marine bacterium isolated from the seawater of the West Pacific Ocean.</title>
        <authorList>
            <person name="Sun C."/>
            <person name="Wu Y.-H."/>
            <person name="Xamxidin M."/>
            <person name="Cheng H."/>
            <person name="Xu X.-W."/>
        </authorList>
    </citation>
    <scope>NUCLEOTIDE SEQUENCE [LARGE SCALE GENOMIC DNA]</scope>
    <source>
        <strain evidence="11">190</strain>
    </source>
</reference>
<accession>A0A2S9VAT4</accession>
<dbReference type="InterPro" id="IPR050237">
    <property type="entry name" value="ATP-dep_AMP-bd_enzyme"/>
</dbReference>
<dbReference type="OrthoDB" id="9803968at2"/>
<feature type="domain" description="AMP-dependent synthetase/ligase" evidence="8">
    <location>
        <begin position="12"/>
        <end position="381"/>
    </location>
</feature>
<dbReference type="PROSITE" id="PS00455">
    <property type="entry name" value="AMP_BINDING"/>
    <property type="match status" value="1"/>
</dbReference>
<dbReference type="PANTHER" id="PTHR43767">
    <property type="entry name" value="LONG-CHAIN-FATTY-ACID--COA LIGASE"/>
    <property type="match status" value="1"/>
</dbReference>
<evidence type="ECO:0000256" key="2">
    <source>
        <dbReference type="ARBA" id="ARBA00005005"/>
    </source>
</evidence>
<evidence type="ECO:0000313" key="11">
    <source>
        <dbReference type="Proteomes" id="UP000238949"/>
    </source>
</evidence>
<proteinExistence type="predicted"/>
<dbReference type="Proteomes" id="UP000238949">
    <property type="component" value="Unassembled WGS sequence"/>
</dbReference>
<dbReference type="Pfam" id="PF00501">
    <property type="entry name" value="AMP-binding"/>
    <property type="match status" value="1"/>
</dbReference>
<comment type="subcellular location">
    <subcellularLocation>
        <location evidence="1">Membrane</location>
        <topology evidence="1">Peripheral membrane protein</topology>
    </subcellularLocation>
</comment>
<dbReference type="AlphaFoldDB" id="A0A2S9VAT4"/>
<comment type="caution">
    <text evidence="10">The sequence shown here is derived from an EMBL/GenBank/DDBJ whole genome shotgun (WGS) entry which is preliminary data.</text>
</comment>
<evidence type="ECO:0000256" key="4">
    <source>
        <dbReference type="ARBA" id="ARBA00023136"/>
    </source>
</evidence>
<dbReference type="Gene3D" id="3.40.50.12780">
    <property type="entry name" value="N-terminal domain of ligase-like"/>
    <property type="match status" value="1"/>
</dbReference>
<dbReference type="Gene3D" id="3.30.300.30">
    <property type="match status" value="1"/>
</dbReference>
<keyword evidence="3 10" id="KW-0436">Ligase</keyword>
<comment type="pathway">
    <text evidence="2">Lipid metabolism; fatty acid beta-oxidation.</text>
</comment>
<dbReference type="InterPro" id="IPR000873">
    <property type="entry name" value="AMP-dep_synth/lig_dom"/>
</dbReference>
<dbReference type="GO" id="GO:0016020">
    <property type="term" value="C:membrane"/>
    <property type="evidence" value="ECO:0007669"/>
    <property type="project" value="UniProtKB-SubCell"/>
</dbReference>
<dbReference type="InterPro" id="IPR045851">
    <property type="entry name" value="AMP-bd_C_sf"/>
</dbReference>
<dbReference type="SUPFAM" id="SSF56801">
    <property type="entry name" value="Acetyl-CoA synthetase-like"/>
    <property type="match status" value="1"/>
</dbReference>
<evidence type="ECO:0000256" key="7">
    <source>
        <dbReference type="ARBA" id="ARBA00042773"/>
    </source>
</evidence>
<sequence>MNKIETLGDFVESAMDRYADKVAFQCAGHRLTFTELERLSRHVAVWLQARFNSGDRIAIQLPNINQYPIIAMGILRAGMVVVNTNPLYTPREMKHQFKDSGAKALFILSPLLGALSQILDDTLLSDVVAVDPVDLIKEPEPQKDCYRLYDVLKSTPSGLLATRTGQTGNDIAMLQYTGGTTGAAKGACLTHLNLLSNIEQIRHRLSPVCTEGQELFVCPLPLYHIYAFTVNLLYLLGIGACNVLIPNPRDIDGFVNQLKEHSFTGMSGINTLFLGLMAHEQFRELDFSHLKMTISGGTTLVADVANSWTKVTGSSITEGYGLTETSPVALFNIPGQEEIGAIGVPVKDTEVAIRDGKGEPVKQGEAGELLVRGPQVMMGYWQNRQATANAFTHDGFFKTGDIALQQANGNYKIVDRLKDMILVSGFNVYPNEIEGVLSSHANVMETAVVGGPSVKTGEEVLAYVTTSGEVTSETLLAYCRENLTAYKVPKKITILDELPKSAVGKILRRELRNTV</sequence>
<evidence type="ECO:0000259" key="8">
    <source>
        <dbReference type="Pfam" id="PF00501"/>
    </source>
</evidence>
<dbReference type="CDD" id="cd05936">
    <property type="entry name" value="FC-FACS_FadD_like"/>
    <property type="match status" value="1"/>
</dbReference>
<dbReference type="InterPro" id="IPR025110">
    <property type="entry name" value="AMP-bd_C"/>
</dbReference>
<dbReference type="GO" id="GO:0004467">
    <property type="term" value="F:long-chain fatty acid-CoA ligase activity"/>
    <property type="evidence" value="ECO:0007669"/>
    <property type="project" value="UniProtKB-EC"/>
</dbReference>
<evidence type="ECO:0000256" key="3">
    <source>
        <dbReference type="ARBA" id="ARBA00022598"/>
    </source>
</evidence>
<evidence type="ECO:0000256" key="1">
    <source>
        <dbReference type="ARBA" id="ARBA00004170"/>
    </source>
</evidence>
<protein>
    <recommendedName>
        <fullName evidence="6">Long-chain-fatty-acid--CoA ligase</fullName>
        <ecNumber evidence="5">6.2.1.3</ecNumber>
    </recommendedName>
    <alternativeName>
        <fullName evidence="7">Long-chain acyl-CoA synthetase</fullName>
    </alternativeName>
</protein>
<keyword evidence="4" id="KW-0472">Membrane</keyword>
<dbReference type="EMBL" id="PVNP01000104">
    <property type="protein sequence ID" value="PRO73577.1"/>
    <property type="molecule type" value="Genomic_DNA"/>
</dbReference>